<evidence type="ECO:0000313" key="4">
    <source>
        <dbReference type="Proteomes" id="UP000054302"/>
    </source>
</evidence>
<dbReference type="AlphaFoldDB" id="A0A0D1Y215"/>
<dbReference type="VEuPathDB" id="FungiDB:PV10_02321"/>
<feature type="compositionally biased region" description="Polar residues" evidence="1">
    <location>
        <begin position="111"/>
        <end position="128"/>
    </location>
</feature>
<evidence type="ECO:0000313" key="3">
    <source>
        <dbReference type="EMBL" id="KIV94566.1"/>
    </source>
</evidence>
<gene>
    <name evidence="3" type="ORF">PV10_02321</name>
</gene>
<dbReference type="RefSeq" id="XP_016226140.1">
    <property type="nucleotide sequence ID" value="XM_016366622.1"/>
</dbReference>
<keyword evidence="2" id="KW-0732">Signal</keyword>
<accession>A0A0D1Y215</accession>
<dbReference type="HOGENOM" id="CLU_882872_0_0_1"/>
<evidence type="ECO:0000256" key="1">
    <source>
        <dbReference type="SAM" id="MobiDB-lite"/>
    </source>
</evidence>
<reference evidence="3 4" key="1">
    <citation type="submission" date="2015-01" db="EMBL/GenBank/DDBJ databases">
        <title>The Genome Sequence of Exophiala mesophila CBS40295.</title>
        <authorList>
            <consortium name="The Broad Institute Genomics Platform"/>
            <person name="Cuomo C."/>
            <person name="de Hoog S."/>
            <person name="Gorbushina A."/>
            <person name="Stielow B."/>
            <person name="Teixiera M."/>
            <person name="Abouelleil A."/>
            <person name="Chapman S.B."/>
            <person name="Priest M."/>
            <person name="Young S.K."/>
            <person name="Wortman J."/>
            <person name="Nusbaum C."/>
            <person name="Birren B."/>
        </authorList>
    </citation>
    <scope>NUCLEOTIDE SEQUENCE [LARGE SCALE GENOMIC DNA]</scope>
    <source>
        <strain evidence="3 4">CBS 40295</strain>
    </source>
</reference>
<dbReference type="GeneID" id="27320166"/>
<evidence type="ECO:0000256" key="2">
    <source>
        <dbReference type="SAM" id="SignalP"/>
    </source>
</evidence>
<name>A0A0D1Y215_EXOME</name>
<evidence type="ECO:0008006" key="5">
    <source>
        <dbReference type="Google" id="ProtNLM"/>
    </source>
</evidence>
<feature type="signal peptide" evidence="2">
    <location>
        <begin position="1"/>
        <end position="22"/>
    </location>
</feature>
<feature type="chain" id="PRO_5002236821" description="Extracellular membrane protein CFEM domain-containing protein" evidence="2">
    <location>
        <begin position="23"/>
        <end position="315"/>
    </location>
</feature>
<dbReference type="Proteomes" id="UP000054302">
    <property type="component" value="Unassembled WGS sequence"/>
</dbReference>
<feature type="region of interest" description="Disordered" evidence="1">
    <location>
        <begin position="111"/>
        <end position="136"/>
    </location>
</feature>
<keyword evidence="4" id="KW-1185">Reference proteome</keyword>
<protein>
    <recommendedName>
        <fullName evidence="5">Extracellular membrane protein CFEM domain-containing protein</fullName>
    </recommendedName>
</protein>
<proteinExistence type="predicted"/>
<dbReference type="OrthoDB" id="10330503at2759"/>
<organism evidence="3 4">
    <name type="scientific">Exophiala mesophila</name>
    <name type="common">Black yeast-like fungus</name>
    <dbReference type="NCBI Taxonomy" id="212818"/>
    <lineage>
        <taxon>Eukaryota</taxon>
        <taxon>Fungi</taxon>
        <taxon>Dikarya</taxon>
        <taxon>Ascomycota</taxon>
        <taxon>Pezizomycotina</taxon>
        <taxon>Eurotiomycetes</taxon>
        <taxon>Chaetothyriomycetidae</taxon>
        <taxon>Chaetothyriales</taxon>
        <taxon>Herpotrichiellaceae</taxon>
        <taxon>Exophiala</taxon>
    </lineage>
</organism>
<dbReference type="EMBL" id="KN847521">
    <property type="protein sequence ID" value="KIV94566.1"/>
    <property type="molecule type" value="Genomic_DNA"/>
</dbReference>
<sequence>MASFKFLLLALAVVLNLGSVMGQFAWDVPPCVGQCWSKSFNMTVKDAMQTCHRNVWDARCLHLYCQELTNCPDTKACLNVQCDANAELDWRIDHMASFFGCTYAKQFSTESESPDATSIPTSRIQASSPIPADEPDTHFRTHVRRDSSHNATETAIETASEPMSSSVVIANSTNSTPCSSIVTATIVRTATFSPNSTAVLPTSFTSTSCNCNTTTVFSTYTYTPPADHADHASSTTTVFDSNSTITMTSVKTSVISTTRPHANITYSHHTNISTATSTHSAPALFTENAAVPVNPEVKVLAWWVGVMGIFVARFL</sequence>